<feature type="transmembrane region" description="Helical" evidence="3">
    <location>
        <begin position="402"/>
        <end position="421"/>
    </location>
</feature>
<sequence>MLLAVSVLSAAVVGLIGYRSGSESIRQAAFDRLTEVRQSRTAAITDLFDRIQGEAVVLTRGTTAVEAVTSFNNGFAELNARPADPADTQTVDSWYANAFAPKLAEETGEASDPQTFQPTSAAQTYLQARYTVPAGDDYDASLAVDDAGDGSSWSAANATFQDYFRQSINRLGYDDALLLNTDGDVVYSAYKSADLGTNVLTGPLNESNLSTAYRAAMRATSPDFVDITDFEFYAPYYGQPVAWAVSPVARDGVTIGVLALQLPKQLINKVMTNQDRWTQDGLGSTGETYLAGPDLTMRSISRMLVENPSEYVTRAVDAATPRAVAEHAVRINDTILLQPTRTEAVRQGLTGRTGTIVDTEYLGDEALVAYAPITIGDLQWVIVAKLDTSEAFAPVDDFTRNLALSTAAIIFVVCLASLLLAQIFSRPVRRLVTGVNRVATGDLDARVDVNTRDEFGDLATAFNDMGRSLRTKQQLLDEQMAENDRLLHTLMPEQVARRYRDGEQTIAEDHTGVSVIYADVLGYEAFTSGMPSERSLELLNSLVRGFDEAAQRLGIERVRTLRDGYLASCGLQVPRVDNERRTVEFALEMAAVVRRFNLQHGASLNLRAGIDTGPVTSGLIGRTSVMYDMWGDAVSLAFRLQDRHGESGIFVTERVRERLVGMQDFAPAGTVETQDGTQSVWKLQVSTS</sequence>
<name>A0A4U6QPH8_9ACTN</name>
<keyword evidence="7" id="KW-1185">Reference proteome</keyword>
<dbReference type="Gene3D" id="3.30.70.1230">
    <property type="entry name" value="Nucleotide cyclase"/>
    <property type="match status" value="1"/>
</dbReference>
<dbReference type="PROSITE" id="PS50885">
    <property type="entry name" value="HAMP"/>
    <property type="match status" value="1"/>
</dbReference>
<comment type="caution">
    <text evidence="6">The sequence shown here is derived from an EMBL/GenBank/DDBJ whole genome shotgun (WGS) entry which is preliminary data.</text>
</comment>
<dbReference type="GO" id="GO:0004016">
    <property type="term" value="F:adenylate cyclase activity"/>
    <property type="evidence" value="ECO:0007669"/>
    <property type="project" value="UniProtKB-ARBA"/>
</dbReference>
<dbReference type="Gene3D" id="3.30.450.20">
    <property type="entry name" value="PAS domain"/>
    <property type="match status" value="1"/>
</dbReference>
<dbReference type="InterPro" id="IPR001054">
    <property type="entry name" value="A/G_cyclase"/>
</dbReference>
<protein>
    <submittedName>
        <fullName evidence="6">HAMP domain-containing protein</fullName>
    </submittedName>
</protein>
<dbReference type="SMART" id="SM00044">
    <property type="entry name" value="CYCc"/>
    <property type="match status" value="1"/>
</dbReference>
<organism evidence="6 7">
    <name type="scientific">Nakamurella flava</name>
    <dbReference type="NCBI Taxonomy" id="2576308"/>
    <lineage>
        <taxon>Bacteria</taxon>
        <taxon>Bacillati</taxon>
        <taxon>Actinomycetota</taxon>
        <taxon>Actinomycetes</taxon>
        <taxon>Nakamurellales</taxon>
        <taxon>Nakamurellaceae</taxon>
        <taxon>Nakamurella</taxon>
    </lineage>
</organism>
<accession>A0A4U6QPH8</accession>
<evidence type="ECO:0000256" key="1">
    <source>
        <dbReference type="ARBA" id="ARBA00022692"/>
    </source>
</evidence>
<dbReference type="InterPro" id="IPR003660">
    <property type="entry name" value="HAMP_dom"/>
</dbReference>
<feature type="domain" description="HAMP" evidence="5">
    <location>
        <begin position="422"/>
        <end position="474"/>
    </location>
</feature>
<gene>
    <name evidence="6" type="ORF">FDO65_03355</name>
</gene>
<dbReference type="PROSITE" id="PS50125">
    <property type="entry name" value="GUANYLATE_CYCLASE_2"/>
    <property type="match status" value="1"/>
</dbReference>
<feature type="domain" description="Guanylate cyclase" evidence="4">
    <location>
        <begin position="514"/>
        <end position="641"/>
    </location>
</feature>
<evidence type="ECO:0000313" key="6">
    <source>
        <dbReference type="EMBL" id="TKV62118.1"/>
    </source>
</evidence>
<dbReference type="Pfam" id="PF00211">
    <property type="entry name" value="Guanylate_cyc"/>
    <property type="match status" value="1"/>
</dbReference>
<dbReference type="GO" id="GO:0035556">
    <property type="term" value="P:intracellular signal transduction"/>
    <property type="evidence" value="ECO:0007669"/>
    <property type="project" value="InterPro"/>
</dbReference>
<dbReference type="CDD" id="cd06225">
    <property type="entry name" value="HAMP"/>
    <property type="match status" value="1"/>
</dbReference>
<dbReference type="GO" id="GO:0009190">
    <property type="term" value="P:cyclic nucleotide biosynthetic process"/>
    <property type="evidence" value="ECO:0007669"/>
    <property type="project" value="InterPro"/>
</dbReference>
<dbReference type="InterPro" id="IPR029787">
    <property type="entry name" value="Nucleotide_cyclase"/>
</dbReference>
<keyword evidence="1 3" id="KW-0812">Transmembrane</keyword>
<dbReference type="Pfam" id="PF00672">
    <property type="entry name" value="HAMP"/>
    <property type="match status" value="1"/>
</dbReference>
<dbReference type="PANTHER" id="PTHR45655:SF13">
    <property type="entry name" value="SOLUBLE GUANYLATE CYCLASE GCY-32-RELATED"/>
    <property type="match status" value="1"/>
</dbReference>
<evidence type="ECO:0000313" key="7">
    <source>
        <dbReference type="Proteomes" id="UP000306985"/>
    </source>
</evidence>
<evidence type="ECO:0000259" key="5">
    <source>
        <dbReference type="PROSITE" id="PS50885"/>
    </source>
</evidence>
<dbReference type="Proteomes" id="UP000306985">
    <property type="component" value="Unassembled WGS sequence"/>
</dbReference>
<dbReference type="SUPFAM" id="SSF158472">
    <property type="entry name" value="HAMP domain-like"/>
    <property type="match status" value="1"/>
</dbReference>
<evidence type="ECO:0000256" key="3">
    <source>
        <dbReference type="SAM" id="Phobius"/>
    </source>
</evidence>
<dbReference type="OrthoDB" id="9806704at2"/>
<dbReference type="SMART" id="SM00304">
    <property type="entry name" value="HAMP"/>
    <property type="match status" value="1"/>
</dbReference>
<keyword evidence="2 3" id="KW-1133">Transmembrane helix</keyword>
<dbReference type="CDD" id="cd07302">
    <property type="entry name" value="CHD"/>
    <property type="match status" value="1"/>
</dbReference>
<evidence type="ECO:0000256" key="2">
    <source>
        <dbReference type="ARBA" id="ARBA00022989"/>
    </source>
</evidence>
<dbReference type="GO" id="GO:0016020">
    <property type="term" value="C:membrane"/>
    <property type="evidence" value="ECO:0007669"/>
    <property type="project" value="InterPro"/>
</dbReference>
<evidence type="ECO:0000259" key="4">
    <source>
        <dbReference type="PROSITE" id="PS50125"/>
    </source>
</evidence>
<dbReference type="PANTHER" id="PTHR45655">
    <property type="entry name" value="GUANYLATE CYCLASE SOLUBLE SUBUNIT BETA-2"/>
    <property type="match status" value="1"/>
</dbReference>
<reference evidence="6 7" key="1">
    <citation type="submission" date="2019-05" db="EMBL/GenBank/DDBJ databases">
        <title>Nakamurella sp. N5BH11, whole genome shotgun sequence.</title>
        <authorList>
            <person name="Tuo L."/>
        </authorList>
    </citation>
    <scope>NUCLEOTIDE SEQUENCE [LARGE SCALE GENOMIC DNA]</scope>
    <source>
        <strain evidence="6 7">N5BH11</strain>
    </source>
</reference>
<keyword evidence="3" id="KW-0472">Membrane</keyword>
<dbReference type="EMBL" id="SZZH01000001">
    <property type="protein sequence ID" value="TKV62118.1"/>
    <property type="molecule type" value="Genomic_DNA"/>
</dbReference>
<dbReference type="Gene3D" id="1.10.8.500">
    <property type="entry name" value="HAMP domain in histidine kinase"/>
    <property type="match status" value="1"/>
</dbReference>
<proteinExistence type="predicted"/>
<dbReference type="SUPFAM" id="SSF55073">
    <property type="entry name" value="Nucleotide cyclase"/>
    <property type="match status" value="1"/>
</dbReference>
<dbReference type="AlphaFoldDB" id="A0A4U6QPH8"/>